<accession>A0A5C5W873</accession>
<keyword evidence="1" id="KW-0812">Transmembrane</keyword>
<evidence type="ECO:0000256" key="1">
    <source>
        <dbReference type="SAM" id="Phobius"/>
    </source>
</evidence>
<proteinExistence type="predicted"/>
<feature type="transmembrane region" description="Helical" evidence="1">
    <location>
        <begin position="56"/>
        <end position="75"/>
    </location>
</feature>
<name>A0A5C5W873_9BACT</name>
<comment type="caution">
    <text evidence="2">The sequence shown here is derived from an EMBL/GenBank/DDBJ whole genome shotgun (WGS) entry which is preliminary data.</text>
</comment>
<dbReference type="EMBL" id="SJPH01000003">
    <property type="protein sequence ID" value="TWT46794.1"/>
    <property type="molecule type" value="Genomic_DNA"/>
</dbReference>
<evidence type="ECO:0000313" key="2">
    <source>
        <dbReference type="EMBL" id="TWT46794.1"/>
    </source>
</evidence>
<sequence length="142" mass="15292">MTAALISLALLGAAGALIDTHLRDARGVLANLAERPAGPGVVAAQGFACRRRRRRLTASGTIGVVGVLIGLWPLLPQRPWWVASYAALLAVLAGLLFLLGVADAVANSRYYRSERKRLNEAERLALAEAVATRRRQEPTNER</sequence>
<keyword evidence="3" id="KW-1185">Reference proteome</keyword>
<dbReference type="Proteomes" id="UP000318995">
    <property type="component" value="Unassembled WGS sequence"/>
</dbReference>
<keyword evidence="1" id="KW-0472">Membrane</keyword>
<organism evidence="2 3">
    <name type="scientific">Botrimarina hoheduenensis</name>
    <dbReference type="NCBI Taxonomy" id="2528000"/>
    <lineage>
        <taxon>Bacteria</taxon>
        <taxon>Pseudomonadati</taxon>
        <taxon>Planctomycetota</taxon>
        <taxon>Planctomycetia</taxon>
        <taxon>Pirellulales</taxon>
        <taxon>Lacipirellulaceae</taxon>
        <taxon>Botrimarina</taxon>
    </lineage>
</organism>
<reference evidence="2 3" key="1">
    <citation type="submission" date="2019-02" db="EMBL/GenBank/DDBJ databases">
        <title>Deep-cultivation of Planctomycetes and their phenomic and genomic characterization uncovers novel biology.</title>
        <authorList>
            <person name="Wiegand S."/>
            <person name="Jogler M."/>
            <person name="Boedeker C."/>
            <person name="Pinto D."/>
            <person name="Vollmers J."/>
            <person name="Rivas-Marin E."/>
            <person name="Kohn T."/>
            <person name="Peeters S.H."/>
            <person name="Heuer A."/>
            <person name="Rast P."/>
            <person name="Oberbeckmann S."/>
            <person name="Bunk B."/>
            <person name="Jeske O."/>
            <person name="Meyerdierks A."/>
            <person name="Storesund J.E."/>
            <person name="Kallscheuer N."/>
            <person name="Luecker S."/>
            <person name="Lage O.M."/>
            <person name="Pohl T."/>
            <person name="Merkel B.J."/>
            <person name="Hornburger P."/>
            <person name="Mueller R.-W."/>
            <person name="Bruemmer F."/>
            <person name="Labrenz M."/>
            <person name="Spormann A.M."/>
            <person name="Op Den Camp H."/>
            <person name="Overmann J."/>
            <person name="Amann R."/>
            <person name="Jetten M.S.M."/>
            <person name="Mascher T."/>
            <person name="Medema M.H."/>
            <person name="Devos D.P."/>
            <person name="Kaster A.-K."/>
            <person name="Ovreas L."/>
            <person name="Rohde M."/>
            <person name="Galperin M.Y."/>
            <person name="Jogler C."/>
        </authorList>
    </citation>
    <scope>NUCLEOTIDE SEQUENCE [LARGE SCALE GENOMIC DNA]</scope>
    <source>
        <strain evidence="2 3">Pla111</strain>
    </source>
</reference>
<dbReference type="RefSeq" id="WP_146573578.1">
    <property type="nucleotide sequence ID" value="NZ_SJPH01000003.1"/>
</dbReference>
<gene>
    <name evidence="2" type="ORF">Pla111_18950</name>
</gene>
<dbReference type="AlphaFoldDB" id="A0A5C5W873"/>
<evidence type="ECO:0000313" key="3">
    <source>
        <dbReference type="Proteomes" id="UP000318995"/>
    </source>
</evidence>
<keyword evidence="1" id="KW-1133">Transmembrane helix</keyword>
<protein>
    <submittedName>
        <fullName evidence="2">Uncharacterized protein</fullName>
    </submittedName>
</protein>
<feature type="transmembrane region" description="Helical" evidence="1">
    <location>
        <begin position="81"/>
        <end position="106"/>
    </location>
</feature>